<comment type="similarity">
    <text evidence="1">Belongs to the LytR/CpsA/Psr (LCP) family.</text>
</comment>
<feature type="compositionally biased region" description="Low complexity" evidence="2">
    <location>
        <begin position="575"/>
        <end position="594"/>
    </location>
</feature>
<accession>A0AAW5EXD4</accession>
<feature type="compositionally biased region" description="Low complexity" evidence="2">
    <location>
        <begin position="680"/>
        <end position="689"/>
    </location>
</feature>
<evidence type="ECO:0000313" key="6">
    <source>
        <dbReference type="Proteomes" id="UP001203136"/>
    </source>
</evidence>
<feature type="region of interest" description="Disordered" evidence="2">
    <location>
        <begin position="449"/>
        <end position="698"/>
    </location>
</feature>
<feature type="compositionally biased region" description="Basic and acidic residues" evidence="2">
    <location>
        <begin position="470"/>
        <end position="482"/>
    </location>
</feature>
<evidence type="ECO:0000259" key="4">
    <source>
        <dbReference type="Pfam" id="PF03816"/>
    </source>
</evidence>
<sequence>MGYDDEAERSRNRRSRARQPVKRMGDREIEQRRYREPGHSQPGLNLITDTFREDGGRRQNYDRPGPEKESRRQKRGRKEPQQEKQKSRRRGEPEKDSGIYSTPARKKAKRRKRKIVIILFEVLILLSVIIFAAYSYVDKRLSGMSRLDWNPDEIKNIEISEEKQEQMKGYWTIAVFGVDSRNSSVGKGNNSDVNMVCNINMDTGEIKLVSVYRDTYLNISDKNSYNKINAAYLQGGPEQAVKALNKNLDLDIDDYATFNWKAVADAINILGGIDVEISKAELYYINAFITETVKATGVYSVHLKKTGMNHLDGVQAVAYGRLRLMDTDYARTERQRKVISLAFEKFKKADWATINNVIQTIYPQVSTSVELSDLISIGRTLPKFHLSDSTGFPSARGEAKMGKKGDCVIPQTLEKNVIELHRFLFGDENYIPTDTVKSISRKIISDTGLAKEAKPAGDVGTGGGSVPKTTEAEETKETKENGTGHSGESMENEHGSLGTGESQSAEYPGESVQQETDSQGNMIFPTRESESGSGRPSEEETGGSIVRPGTTESSRPGTEGTNGYNPGTGSGRNGGNNNSNVPGGTNAPGNNNNMPGGGNSPGGNNSGTPGGNNSSTSGGNNSGTPGGNNSSRPGGSNNNAPGGSSNNTPGGSASQNQAPGSNTDTGVILPPGTGTGGNSGNSNAPGTGNVEFSGPMGY</sequence>
<name>A0AAW5EXD4_CLOSY</name>
<feature type="compositionally biased region" description="Polar residues" evidence="2">
    <location>
        <begin position="550"/>
        <end position="564"/>
    </location>
</feature>
<keyword evidence="3" id="KW-0472">Membrane</keyword>
<feature type="domain" description="Cell envelope-related transcriptional attenuator" evidence="4">
    <location>
        <begin position="190"/>
        <end position="347"/>
    </location>
</feature>
<dbReference type="RefSeq" id="WP_024738912.1">
    <property type="nucleotide sequence ID" value="NZ_JAINVB010000001.1"/>
</dbReference>
<dbReference type="EMBL" id="JAINVB010000001">
    <property type="protein sequence ID" value="MCK0084686.1"/>
    <property type="molecule type" value="Genomic_DNA"/>
</dbReference>
<evidence type="ECO:0000256" key="2">
    <source>
        <dbReference type="SAM" id="MobiDB-lite"/>
    </source>
</evidence>
<protein>
    <submittedName>
        <fullName evidence="5">LCP family protein</fullName>
    </submittedName>
</protein>
<dbReference type="Proteomes" id="UP001203136">
    <property type="component" value="Unassembled WGS sequence"/>
</dbReference>
<organism evidence="5 6">
    <name type="scientific">Clostridium symbiosum</name>
    <name type="common">Bacteroides symbiosus</name>
    <dbReference type="NCBI Taxonomy" id="1512"/>
    <lineage>
        <taxon>Bacteria</taxon>
        <taxon>Bacillati</taxon>
        <taxon>Bacillota</taxon>
        <taxon>Clostridia</taxon>
        <taxon>Lachnospirales</taxon>
        <taxon>Lachnospiraceae</taxon>
        <taxon>Otoolea</taxon>
    </lineage>
</organism>
<feature type="compositionally biased region" description="Gly residues" evidence="2">
    <location>
        <begin position="595"/>
        <end position="610"/>
    </location>
</feature>
<comment type="caution">
    <text evidence="5">The sequence shown here is derived from an EMBL/GenBank/DDBJ whole genome shotgun (WGS) entry which is preliminary data.</text>
</comment>
<dbReference type="Pfam" id="PF03816">
    <property type="entry name" value="LytR_cpsA_psr"/>
    <property type="match status" value="1"/>
</dbReference>
<feature type="compositionally biased region" description="Low complexity" evidence="2">
    <location>
        <begin position="627"/>
        <end position="654"/>
    </location>
</feature>
<feature type="transmembrane region" description="Helical" evidence="3">
    <location>
        <begin position="115"/>
        <end position="137"/>
    </location>
</feature>
<dbReference type="PANTHER" id="PTHR33392:SF6">
    <property type="entry name" value="POLYISOPRENYL-TEICHOIC ACID--PEPTIDOGLYCAN TEICHOIC ACID TRANSFERASE TAGU"/>
    <property type="match status" value="1"/>
</dbReference>
<keyword evidence="3" id="KW-0812">Transmembrane</keyword>
<feature type="compositionally biased region" description="Polar residues" evidence="2">
    <location>
        <begin position="655"/>
        <end position="665"/>
    </location>
</feature>
<gene>
    <name evidence="5" type="ORF">K5I21_02085</name>
</gene>
<reference evidence="5" key="1">
    <citation type="journal article" date="2022" name="Cell Host Microbe">
        <title>Colonization of the live biotherapeutic product VE303 and modulation of the microbiota and metabolites in healthy volunteers.</title>
        <authorList>
            <person name="Dsouza M."/>
            <person name="Menon R."/>
            <person name="Crossette E."/>
            <person name="Bhattarai S.K."/>
            <person name="Schneider J."/>
            <person name="Kim Y.G."/>
            <person name="Reddy S."/>
            <person name="Caballero S."/>
            <person name="Felix C."/>
            <person name="Cornacchione L."/>
            <person name="Hendrickson J."/>
            <person name="Watson A.R."/>
            <person name="Minot S.S."/>
            <person name="Greenfield N."/>
            <person name="Schopf L."/>
            <person name="Szabady R."/>
            <person name="Patarroyo J."/>
            <person name="Smith W."/>
            <person name="Harrison P."/>
            <person name="Kuijper E.J."/>
            <person name="Kelly C.P."/>
            <person name="Olle B."/>
            <person name="Bobilev D."/>
            <person name="Silber J.L."/>
            <person name="Bucci V."/>
            <person name="Roberts B."/>
            <person name="Faith J."/>
            <person name="Norman J.M."/>
        </authorList>
    </citation>
    <scope>NUCLEOTIDE SEQUENCE</scope>
    <source>
        <strain evidence="5">VE303-04</strain>
    </source>
</reference>
<dbReference type="AlphaFoldDB" id="A0AAW5EXD4"/>
<feature type="compositionally biased region" description="Basic residues" evidence="2">
    <location>
        <begin position="11"/>
        <end position="21"/>
    </location>
</feature>
<evidence type="ECO:0000256" key="3">
    <source>
        <dbReference type="SAM" id="Phobius"/>
    </source>
</evidence>
<proteinExistence type="inferred from homology"/>
<dbReference type="NCBIfam" id="TIGR00350">
    <property type="entry name" value="lytR_cpsA_psr"/>
    <property type="match status" value="1"/>
</dbReference>
<keyword evidence="3" id="KW-1133">Transmembrane helix</keyword>
<feature type="region of interest" description="Disordered" evidence="2">
    <location>
        <begin position="1"/>
        <end position="106"/>
    </location>
</feature>
<evidence type="ECO:0000256" key="1">
    <source>
        <dbReference type="ARBA" id="ARBA00006068"/>
    </source>
</evidence>
<evidence type="ECO:0000313" key="5">
    <source>
        <dbReference type="EMBL" id="MCK0084686.1"/>
    </source>
</evidence>
<dbReference type="InterPro" id="IPR050922">
    <property type="entry name" value="LytR/CpsA/Psr_CW_biosynth"/>
</dbReference>
<dbReference type="PANTHER" id="PTHR33392">
    <property type="entry name" value="POLYISOPRENYL-TEICHOIC ACID--PEPTIDOGLYCAN TEICHOIC ACID TRANSFERASE TAGU"/>
    <property type="match status" value="1"/>
</dbReference>
<feature type="compositionally biased region" description="Basic and acidic residues" evidence="2">
    <location>
        <begin position="50"/>
        <end position="70"/>
    </location>
</feature>
<dbReference type="Gene3D" id="3.40.630.190">
    <property type="entry name" value="LCP protein"/>
    <property type="match status" value="1"/>
</dbReference>
<feature type="compositionally biased region" description="Polar residues" evidence="2">
    <location>
        <begin position="499"/>
        <end position="521"/>
    </location>
</feature>
<feature type="compositionally biased region" description="Basic and acidic residues" evidence="2">
    <location>
        <begin position="23"/>
        <end position="38"/>
    </location>
</feature>
<dbReference type="InterPro" id="IPR004474">
    <property type="entry name" value="LytR_CpsA_psr"/>
</dbReference>
<feature type="compositionally biased region" description="Basic and acidic residues" evidence="2">
    <location>
        <begin position="78"/>
        <end position="97"/>
    </location>
</feature>